<dbReference type="RefSeq" id="WP_033300466.1">
    <property type="nucleotide sequence ID" value="NZ_JBHSJE010000008.1"/>
</dbReference>
<dbReference type="EMBL" id="JBHSJE010000008">
    <property type="protein sequence ID" value="MFC4981895.1"/>
    <property type="molecule type" value="Genomic_DNA"/>
</dbReference>
<organism evidence="1 2">
    <name type="scientific">Streptomyces atroolivaceus</name>
    <dbReference type="NCBI Taxonomy" id="66869"/>
    <lineage>
        <taxon>Bacteria</taxon>
        <taxon>Bacillati</taxon>
        <taxon>Actinomycetota</taxon>
        <taxon>Actinomycetes</taxon>
        <taxon>Kitasatosporales</taxon>
        <taxon>Streptomycetaceae</taxon>
        <taxon>Streptomyces</taxon>
    </lineage>
</organism>
<evidence type="ECO:0000313" key="1">
    <source>
        <dbReference type="EMBL" id="MFC4981895.1"/>
    </source>
</evidence>
<evidence type="ECO:0000313" key="2">
    <source>
        <dbReference type="Proteomes" id="UP001595908"/>
    </source>
</evidence>
<reference evidence="2" key="1">
    <citation type="journal article" date="2019" name="Int. J. Syst. Evol. Microbiol.">
        <title>The Global Catalogue of Microorganisms (GCM) 10K type strain sequencing project: providing services to taxonomists for standard genome sequencing and annotation.</title>
        <authorList>
            <consortium name="The Broad Institute Genomics Platform"/>
            <consortium name="The Broad Institute Genome Sequencing Center for Infectious Disease"/>
            <person name="Wu L."/>
            <person name="Ma J."/>
        </authorList>
    </citation>
    <scope>NUCLEOTIDE SEQUENCE [LARGE SCALE GENOMIC DNA]</scope>
    <source>
        <strain evidence="2">ICMP 257</strain>
    </source>
</reference>
<protein>
    <submittedName>
        <fullName evidence="1">Uncharacterized protein</fullName>
    </submittedName>
</protein>
<gene>
    <name evidence="1" type="ORF">ACFPL4_26735</name>
</gene>
<comment type="caution">
    <text evidence="1">The sequence shown here is derived from an EMBL/GenBank/DDBJ whole genome shotgun (WGS) entry which is preliminary data.</text>
</comment>
<keyword evidence="2" id="KW-1185">Reference proteome</keyword>
<dbReference type="GeneID" id="31233747"/>
<dbReference type="Proteomes" id="UP001595908">
    <property type="component" value="Unassembled WGS sequence"/>
</dbReference>
<proteinExistence type="predicted"/>
<accession>A0ABV9VD75</accession>
<sequence>MSEPLTPVPTADLVDQYGTDLRVCDQAGSARTSGPCDGHAATAASSLLRLSYVAKGDRLG</sequence>
<name>A0ABV9VD75_STRAZ</name>